<sequence>MLELFQQLSDDQTALLGCGAAMLGAMFMLTLSFHANPKNRKSLPEASTNGQQESENLDENRPRRAA</sequence>
<feature type="compositionally biased region" description="Polar residues" evidence="1">
    <location>
        <begin position="45"/>
        <end position="54"/>
    </location>
</feature>
<keyword evidence="2" id="KW-0472">Membrane</keyword>
<evidence type="ECO:0000256" key="1">
    <source>
        <dbReference type="SAM" id="MobiDB-lite"/>
    </source>
</evidence>
<evidence type="ECO:0000313" key="3">
    <source>
        <dbReference type="EMBL" id="QDT33763.1"/>
    </source>
</evidence>
<reference evidence="3 4" key="1">
    <citation type="submission" date="2019-02" db="EMBL/GenBank/DDBJ databases">
        <title>Deep-cultivation of Planctomycetes and their phenomic and genomic characterization uncovers novel biology.</title>
        <authorList>
            <person name="Wiegand S."/>
            <person name="Jogler M."/>
            <person name="Boedeker C."/>
            <person name="Pinto D."/>
            <person name="Vollmers J."/>
            <person name="Rivas-Marin E."/>
            <person name="Kohn T."/>
            <person name="Peeters S.H."/>
            <person name="Heuer A."/>
            <person name="Rast P."/>
            <person name="Oberbeckmann S."/>
            <person name="Bunk B."/>
            <person name="Jeske O."/>
            <person name="Meyerdierks A."/>
            <person name="Storesund J.E."/>
            <person name="Kallscheuer N."/>
            <person name="Luecker S."/>
            <person name="Lage O.M."/>
            <person name="Pohl T."/>
            <person name="Merkel B.J."/>
            <person name="Hornburger P."/>
            <person name="Mueller R.-W."/>
            <person name="Bruemmer F."/>
            <person name="Labrenz M."/>
            <person name="Spormann A.M."/>
            <person name="Op den Camp H."/>
            <person name="Overmann J."/>
            <person name="Amann R."/>
            <person name="Jetten M.S.M."/>
            <person name="Mascher T."/>
            <person name="Medema M.H."/>
            <person name="Devos D.P."/>
            <person name="Kaster A.-K."/>
            <person name="Ovreas L."/>
            <person name="Rohde M."/>
            <person name="Galperin M.Y."/>
            <person name="Jogler C."/>
        </authorList>
    </citation>
    <scope>NUCLEOTIDE SEQUENCE [LARGE SCALE GENOMIC DNA]</scope>
    <source>
        <strain evidence="3 4">Mal48</strain>
    </source>
</reference>
<gene>
    <name evidence="3" type="ORF">Mal48_30180</name>
</gene>
<name>A0A517QQB2_9PLAN</name>
<keyword evidence="2" id="KW-1133">Transmembrane helix</keyword>
<dbReference type="RefSeq" id="WP_145200600.1">
    <property type="nucleotide sequence ID" value="NZ_CP036267.1"/>
</dbReference>
<dbReference type="Proteomes" id="UP000315724">
    <property type="component" value="Chromosome"/>
</dbReference>
<dbReference type="EMBL" id="CP036267">
    <property type="protein sequence ID" value="QDT33763.1"/>
    <property type="molecule type" value="Genomic_DNA"/>
</dbReference>
<feature type="region of interest" description="Disordered" evidence="1">
    <location>
        <begin position="37"/>
        <end position="66"/>
    </location>
</feature>
<keyword evidence="4" id="KW-1185">Reference proteome</keyword>
<dbReference type="KEGG" id="tpol:Mal48_30180"/>
<organism evidence="3 4">
    <name type="scientific">Thalassoglobus polymorphus</name>
    <dbReference type="NCBI Taxonomy" id="2527994"/>
    <lineage>
        <taxon>Bacteria</taxon>
        <taxon>Pseudomonadati</taxon>
        <taxon>Planctomycetota</taxon>
        <taxon>Planctomycetia</taxon>
        <taxon>Planctomycetales</taxon>
        <taxon>Planctomycetaceae</taxon>
        <taxon>Thalassoglobus</taxon>
    </lineage>
</organism>
<protein>
    <submittedName>
        <fullName evidence="3">Uncharacterized protein</fullName>
    </submittedName>
</protein>
<proteinExistence type="predicted"/>
<feature type="transmembrane region" description="Helical" evidence="2">
    <location>
        <begin position="12"/>
        <end position="33"/>
    </location>
</feature>
<accession>A0A517QQB2</accession>
<keyword evidence="2" id="KW-0812">Transmembrane</keyword>
<dbReference type="AlphaFoldDB" id="A0A517QQB2"/>
<evidence type="ECO:0000313" key="4">
    <source>
        <dbReference type="Proteomes" id="UP000315724"/>
    </source>
</evidence>
<evidence type="ECO:0000256" key="2">
    <source>
        <dbReference type="SAM" id="Phobius"/>
    </source>
</evidence>